<feature type="compositionally biased region" description="Basic and acidic residues" evidence="1">
    <location>
        <begin position="711"/>
        <end position="725"/>
    </location>
</feature>
<evidence type="ECO:0000313" key="3">
    <source>
        <dbReference type="EMBL" id="OAP54128.1"/>
    </source>
</evidence>
<dbReference type="STRING" id="1367422.A0A178Z2U2"/>
<dbReference type="InterPro" id="IPR001810">
    <property type="entry name" value="F-box_dom"/>
</dbReference>
<dbReference type="EMBL" id="LVYI01000015">
    <property type="protein sequence ID" value="OAP54128.1"/>
    <property type="molecule type" value="Genomic_DNA"/>
</dbReference>
<feature type="region of interest" description="Disordered" evidence="1">
    <location>
        <begin position="637"/>
        <end position="660"/>
    </location>
</feature>
<dbReference type="GeneID" id="30015831"/>
<dbReference type="InterPro" id="IPR036047">
    <property type="entry name" value="F-box-like_dom_sf"/>
</dbReference>
<dbReference type="Pfam" id="PF00646">
    <property type="entry name" value="F-box"/>
    <property type="match status" value="1"/>
</dbReference>
<dbReference type="RefSeq" id="XP_018687495.1">
    <property type="nucleotide sequence ID" value="XM_018843168.1"/>
</dbReference>
<protein>
    <recommendedName>
        <fullName evidence="2">F-box domain-containing protein</fullName>
    </recommendedName>
</protein>
<keyword evidence="4" id="KW-1185">Reference proteome</keyword>
<dbReference type="PROSITE" id="PS50181">
    <property type="entry name" value="FBOX"/>
    <property type="match status" value="1"/>
</dbReference>
<gene>
    <name evidence="3" type="ORF">AYL99_11663</name>
</gene>
<dbReference type="OrthoDB" id="5359231at2759"/>
<evidence type="ECO:0000313" key="4">
    <source>
        <dbReference type="Proteomes" id="UP000078343"/>
    </source>
</evidence>
<reference evidence="3 4" key="1">
    <citation type="submission" date="2016-04" db="EMBL/GenBank/DDBJ databases">
        <title>Draft genome of Fonsecaea erecta CBS 125763.</title>
        <authorList>
            <person name="Weiss V.A."/>
            <person name="Vicente V.A."/>
            <person name="Raittz R.T."/>
            <person name="Moreno L.F."/>
            <person name="De Souza E.M."/>
            <person name="Pedrosa F.O."/>
            <person name="Steffens M.B."/>
            <person name="Faoro H."/>
            <person name="Tadra-Sfeir M.Z."/>
            <person name="Najafzadeh M.J."/>
            <person name="Felipe M.S."/>
            <person name="Teixeira M."/>
            <person name="Sun J."/>
            <person name="Xi L."/>
            <person name="Gomes R."/>
            <person name="De Azevedo C.M."/>
            <person name="Salgado C.G."/>
            <person name="Da Silva M.B."/>
            <person name="Nascimento M.F."/>
            <person name="Queiroz-Telles F."/>
            <person name="Attili D.S."/>
            <person name="Gorbushina A."/>
        </authorList>
    </citation>
    <scope>NUCLEOTIDE SEQUENCE [LARGE SCALE GENOMIC DNA]</scope>
    <source>
        <strain evidence="3 4">CBS 125763</strain>
    </source>
</reference>
<sequence>MSSRIVQLPFDILHQIATKLDISSFEKLAQTCKSLRKHLQSHQTAKHILQTTSRHNLWVQLALYGPRQTLARILDSQSALQRAEPYSACIIGYASSFSYNSGILCYMTANALRILNFNARRDTEKVFDSGLFTDPARLQVRGVTATIRSIQVQSYADGVVVLLCDLGLLDQCLLAVKIDQPIRIKMRAWIHATNKLFVRNNGQFLVLGSHSARNAHNRREWLLGVYNLDTGKPVTTQPLQLRGFYGSEIGSTVCFTIHENEFYAVTSQTSYESEEVDWTSYYQIIRFRLDDPNPQLTIKLIWRRQHLEGPINDAWNDLGFQVDHSTGELLVVEGRKEWLNGGSQSIRTYYTQPIRRADLKDLRDGLRHPPNDSLSRTLDEYSNSRWEEPLMRVDRYVHAEFRADGGGGQQAATKEYVRGRTKWNGYSFNAQAFVDLVTDEVVVEGESKPQQRIKLRVASRQELSPLAGDDTTTTTARGSSMALVLRKSRRDREGQEMEDGERAFSPSSVSLWPPDDAPQGLHEILCPKGRAGDVTAVLGDEGIVYMAGPPREPGSTERALVFVCFDPTFGFQGMHHLDGSPAKPRSEEKKRKIECYKLDEKGQSDHSRSGSQNQGIDSALTDLPKKLKLEAGLKQELEAGLRPEREDAISSPHTCDEQEISVPQASGLAQGSLLATTSIMSPRPELPVVPPSPTPLLPTTLDPNRQRSRGHGKEGERPASRREKAMCISIHQGFWTR</sequence>
<evidence type="ECO:0000259" key="2">
    <source>
        <dbReference type="PROSITE" id="PS50181"/>
    </source>
</evidence>
<comment type="caution">
    <text evidence="3">The sequence shown here is derived from an EMBL/GenBank/DDBJ whole genome shotgun (WGS) entry which is preliminary data.</text>
</comment>
<feature type="region of interest" description="Disordered" evidence="1">
    <location>
        <begin position="599"/>
        <end position="618"/>
    </location>
</feature>
<feature type="region of interest" description="Disordered" evidence="1">
    <location>
        <begin position="488"/>
        <end position="511"/>
    </location>
</feature>
<feature type="compositionally biased region" description="Pro residues" evidence="1">
    <location>
        <begin position="684"/>
        <end position="696"/>
    </location>
</feature>
<feature type="region of interest" description="Disordered" evidence="1">
    <location>
        <begin position="681"/>
        <end position="726"/>
    </location>
</feature>
<evidence type="ECO:0000256" key="1">
    <source>
        <dbReference type="SAM" id="MobiDB-lite"/>
    </source>
</evidence>
<feature type="domain" description="F-box" evidence="2">
    <location>
        <begin position="2"/>
        <end position="48"/>
    </location>
</feature>
<feature type="compositionally biased region" description="Basic and acidic residues" evidence="1">
    <location>
        <begin position="599"/>
        <end position="608"/>
    </location>
</feature>
<dbReference type="AlphaFoldDB" id="A0A178Z2U2"/>
<name>A0A178Z2U2_9EURO</name>
<dbReference type="SUPFAM" id="SSF81383">
    <property type="entry name" value="F-box domain"/>
    <property type="match status" value="1"/>
</dbReference>
<dbReference type="Proteomes" id="UP000078343">
    <property type="component" value="Unassembled WGS sequence"/>
</dbReference>
<accession>A0A178Z2U2</accession>
<feature type="compositionally biased region" description="Basic and acidic residues" evidence="1">
    <location>
        <begin position="637"/>
        <end position="648"/>
    </location>
</feature>
<proteinExistence type="predicted"/>
<organism evidence="3 4">
    <name type="scientific">Fonsecaea erecta</name>
    <dbReference type="NCBI Taxonomy" id="1367422"/>
    <lineage>
        <taxon>Eukaryota</taxon>
        <taxon>Fungi</taxon>
        <taxon>Dikarya</taxon>
        <taxon>Ascomycota</taxon>
        <taxon>Pezizomycotina</taxon>
        <taxon>Eurotiomycetes</taxon>
        <taxon>Chaetothyriomycetidae</taxon>
        <taxon>Chaetothyriales</taxon>
        <taxon>Herpotrichiellaceae</taxon>
        <taxon>Fonsecaea</taxon>
    </lineage>
</organism>